<sequence length="354" mass="38953">MPESSTMFGTLAGEFTDSARRVLDCARTEAQRLGYQFVSTEHLLLGLLAEGTSEAAKVLVDQDLHLDATRRLVERLIGRGSGLVPKEMPFTPRARYAWEIAFDQSEQLHHSHMDTCHIFFGLVRECLFAGKRGGGAASVFRHLNIDLRELEKRAGILVAAFGAAATPTLSRVAADDEDEWNEPIVIATQNHPPVLVHPLSAPAPVQEIYPAQIAAGEVRTRLSAALLDWVEAHRLGHVSTTSPILAGSDVLVADVLYFSRERLYAGNSRVPDLAALVVERPDDTRQLRVLAAKMRLLLNLGVQVGWMADPHGRSISVFYPGKHKAVTLKADDVLRLPELLAGWEVPVARLWPSY</sequence>
<dbReference type="Gene3D" id="3.90.1570.10">
    <property type="entry name" value="tt1808, chain A"/>
    <property type="match status" value="1"/>
</dbReference>
<gene>
    <name evidence="3" type="ORF">ISF26_22250</name>
</gene>
<keyword evidence="3" id="KW-0540">Nuclease</keyword>
<feature type="domain" description="Clp R" evidence="2">
    <location>
        <begin position="12"/>
        <end position="160"/>
    </location>
</feature>
<evidence type="ECO:0000259" key="2">
    <source>
        <dbReference type="PROSITE" id="PS51903"/>
    </source>
</evidence>
<dbReference type="PANTHER" id="PTHR34107:SF7">
    <property type="entry name" value="SLR2092 PROTEIN"/>
    <property type="match status" value="1"/>
</dbReference>
<evidence type="ECO:0000313" key="3">
    <source>
        <dbReference type="EMBL" id="UFP94430.1"/>
    </source>
</evidence>
<dbReference type="SUPFAM" id="SSF52980">
    <property type="entry name" value="Restriction endonuclease-like"/>
    <property type="match status" value="1"/>
</dbReference>
<dbReference type="InterPro" id="IPR012296">
    <property type="entry name" value="Nuclease_put_TT1808"/>
</dbReference>
<dbReference type="EMBL" id="CP063845">
    <property type="protein sequence ID" value="UFP94430.1"/>
    <property type="molecule type" value="Genomic_DNA"/>
</dbReference>
<proteinExistence type="predicted"/>
<dbReference type="GO" id="GO:0004519">
    <property type="term" value="F:endonuclease activity"/>
    <property type="evidence" value="ECO:0007669"/>
    <property type="project" value="UniProtKB-KW"/>
</dbReference>
<dbReference type="Pfam" id="PF05685">
    <property type="entry name" value="Uma2"/>
    <property type="match status" value="1"/>
</dbReference>
<evidence type="ECO:0000313" key="4">
    <source>
        <dbReference type="Proteomes" id="UP001054846"/>
    </source>
</evidence>
<dbReference type="PANTHER" id="PTHR34107">
    <property type="entry name" value="SLL0198 PROTEIN-RELATED"/>
    <property type="match status" value="1"/>
</dbReference>
<dbReference type="SUPFAM" id="SSF81923">
    <property type="entry name" value="Double Clp-N motif"/>
    <property type="match status" value="1"/>
</dbReference>
<dbReference type="InterPro" id="IPR004176">
    <property type="entry name" value="Clp_R_N"/>
</dbReference>
<keyword evidence="3" id="KW-0378">Hydrolase</keyword>
<evidence type="ECO:0000256" key="1">
    <source>
        <dbReference type="PROSITE-ProRule" id="PRU01251"/>
    </source>
</evidence>
<dbReference type="PROSITE" id="PS51903">
    <property type="entry name" value="CLP_R"/>
    <property type="match status" value="1"/>
</dbReference>
<dbReference type="InterPro" id="IPR036628">
    <property type="entry name" value="Clp_N_dom_sf"/>
</dbReference>
<dbReference type="InterPro" id="IPR008538">
    <property type="entry name" value="Uma2"/>
</dbReference>
<reference evidence="3 4" key="1">
    <citation type="journal article" date="2021" name="Genome Biol. Evol.">
        <title>Complete Genome Sequencing of a Novel Gloeobacter Species from a Waterfall Cave in Mexico.</title>
        <authorList>
            <person name="Saw J.H."/>
            <person name="Cardona T."/>
            <person name="Montejano G."/>
        </authorList>
    </citation>
    <scope>NUCLEOTIDE SEQUENCE [LARGE SCALE GENOMIC DNA]</scope>
    <source>
        <strain evidence="3">MG652769</strain>
    </source>
</reference>
<keyword evidence="1" id="KW-0677">Repeat</keyword>
<dbReference type="Pfam" id="PF02861">
    <property type="entry name" value="Clp_N"/>
    <property type="match status" value="1"/>
</dbReference>
<keyword evidence="3" id="KW-0255">Endonuclease</keyword>
<accession>A0ABY3PL84</accession>
<dbReference type="Gene3D" id="1.10.1780.10">
    <property type="entry name" value="Clp, N-terminal domain"/>
    <property type="match status" value="1"/>
</dbReference>
<protein>
    <submittedName>
        <fullName evidence="3">Uma2 family endonuclease</fullName>
    </submittedName>
</protein>
<dbReference type="Proteomes" id="UP001054846">
    <property type="component" value="Chromosome"/>
</dbReference>
<name>A0ABY3PL84_9CYAN</name>
<keyword evidence="4" id="KW-1185">Reference proteome</keyword>
<dbReference type="CDD" id="cd06260">
    <property type="entry name" value="DUF820-like"/>
    <property type="match status" value="1"/>
</dbReference>
<organism evidence="3 4">
    <name type="scientific">Gloeobacter morelensis MG652769</name>
    <dbReference type="NCBI Taxonomy" id="2781736"/>
    <lineage>
        <taxon>Bacteria</taxon>
        <taxon>Bacillati</taxon>
        <taxon>Cyanobacteriota</taxon>
        <taxon>Cyanophyceae</taxon>
        <taxon>Gloeobacterales</taxon>
        <taxon>Gloeobacteraceae</taxon>
        <taxon>Gloeobacter</taxon>
        <taxon>Gloeobacter morelensis</taxon>
    </lineage>
</organism>
<dbReference type="InterPro" id="IPR011335">
    <property type="entry name" value="Restrct_endonuc-II-like"/>
</dbReference>
<dbReference type="RefSeq" id="WP_230841485.1">
    <property type="nucleotide sequence ID" value="NZ_CP063845.1"/>
</dbReference>